<organism evidence="2 3">
    <name type="scientific">Flavimaribacter sediminis</name>
    <dbReference type="NCBI Taxonomy" id="2865987"/>
    <lineage>
        <taxon>Bacteria</taxon>
        <taxon>Pseudomonadati</taxon>
        <taxon>Pseudomonadota</taxon>
        <taxon>Alphaproteobacteria</taxon>
        <taxon>Hyphomicrobiales</taxon>
        <taxon>Rhizobiaceae</taxon>
        <taxon>Flavimaribacter</taxon>
    </lineage>
</organism>
<evidence type="ECO:0000313" key="3">
    <source>
        <dbReference type="Proteomes" id="UP001196509"/>
    </source>
</evidence>
<dbReference type="EMBL" id="JAICBX010000001">
    <property type="protein sequence ID" value="MBW8636840.1"/>
    <property type="molecule type" value="Genomic_DNA"/>
</dbReference>
<dbReference type="Proteomes" id="UP001196509">
    <property type="component" value="Unassembled WGS sequence"/>
</dbReference>
<accession>A0AAE2ZLF8</accession>
<dbReference type="AlphaFoldDB" id="A0AAE2ZLF8"/>
<dbReference type="InterPro" id="IPR001387">
    <property type="entry name" value="Cro/C1-type_HTH"/>
</dbReference>
<dbReference type="SMART" id="SM00530">
    <property type="entry name" value="HTH_XRE"/>
    <property type="match status" value="1"/>
</dbReference>
<dbReference type="SUPFAM" id="SSF47413">
    <property type="entry name" value="lambda repressor-like DNA-binding domains"/>
    <property type="match status" value="1"/>
</dbReference>
<sequence length="295" mass="33568">MISNAVKTQQDDETHGDKRDVAEIFRDRMALLLAQKGFNLSQFAKSIGIDRSALSQFLAPGSTRLPRAETLCAIARTCGVSLDWLMGLIARDSLDSETVEMLEIQRVNHESGRRILSVWHKEAMGYKIRYVPSELPDLLRTEAVRKFEFNLKNPDERESREQQAKDQLTYSRLPETDMEVCMPVQRLEQFASGQGMWNGLSAEVRREQLMHMATLIDELYPTFRLFLYDGREVYSAPYTLFGPLRAALYVGDMFLVVNSKGHIRALTAHFDHLIRVARFGPDRVAGKVVGLAKTL</sequence>
<dbReference type="CDD" id="cd00093">
    <property type="entry name" value="HTH_XRE"/>
    <property type="match status" value="1"/>
</dbReference>
<dbReference type="Pfam" id="PF01381">
    <property type="entry name" value="HTH_3"/>
    <property type="match status" value="1"/>
</dbReference>
<gene>
    <name evidence="2" type="ORF">K1W69_06545</name>
</gene>
<evidence type="ECO:0000313" key="2">
    <source>
        <dbReference type="EMBL" id="MBW8636840.1"/>
    </source>
</evidence>
<dbReference type="InterPro" id="IPR010982">
    <property type="entry name" value="Lambda_DNA-bd_dom_sf"/>
</dbReference>
<dbReference type="Gene3D" id="1.10.260.40">
    <property type="entry name" value="lambda repressor-like DNA-binding domains"/>
    <property type="match status" value="1"/>
</dbReference>
<feature type="domain" description="HTH cro/C1-type" evidence="1">
    <location>
        <begin position="29"/>
        <end position="85"/>
    </location>
</feature>
<keyword evidence="3" id="KW-1185">Reference proteome</keyword>
<reference evidence="2" key="1">
    <citation type="submission" date="2021-08" db="EMBL/GenBank/DDBJ databases">
        <title>Hoeflea bacterium WL0058 sp. nov., isolated from the sediment.</title>
        <authorList>
            <person name="Wang L."/>
            <person name="Zhang D."/>
        </authorList>
    </citation>
    <scope>NUCLEOTIDE SEQUENCE</scope>
    <source>
        <strain evidence="2">WL0058</strain>
    </source>
</reference>
<evidence type="ECO:0000259" key="1">
    <source>
        <dbReference type="PROSITE" id="PS50943"/>
    </source>
</evidence>
<name>A0AAE2ZLF8_9HYPH</name>
<comment type="caution">
    <text evidence="2">The sequence shown here is derived from an EMBL/GenBank/DDBJ whole genome shotgun (WGS) entry which is preliminary data.</text>
</comment>
<proteinExistence type="predicted"/>
<dbReference type="PROSITE" id="PS50943">
    <property type="entry name" value="HTH_CROC1"/>
    <property type="match status" value="1"/>
</dbReference>
<dbReference type="GO" id="GO:0003677">
    <property type="term" value="F:DNA binding"/>
    <property type="evidence" value="ECO:0007669"/>
    <property type="project" value="InterPro"/>
</dbReference>
<protein>
    <submittedName>
        <fullName evidence="2">Helix-turn-helix transcriptional regulator</fullName>
    </submittedName>
</protein>